<protein>
    <submittedName>
        <fullName evidence="2">TPR domain protein in aerotolerance operon</fullName>
    </submittedName>
</protein>
<proteinExistence type="predicted"/>
<sequence length="147" mass="16336">MKALDALTSASNGRVVAVTVDSSDVEALNRYIERNMQLNGESAMPWKDMGYGLLLPIALILLLWFRRGWLVQWSWVAMVSLSLLLSAMFSASLLYAPAANAQPVEMKAKQTDPVETLTALDKATQWWWNLCSRRISKGSDCLITASI</sequence>
<keyword evidence="1" id="KW-0812">Transmembrane</keyword>
<dbReference type="AlphaFoldDB" id="A0A090QL75"/>
<reference evidence="2 3" key="1">
    <citation type="journal article" date="2014" name="Genome Announc.">
        <title>Draft Genome Sequences of Two Vibrionaceae Species, Vibrio ponticus C121 and Photobacterium aphoticum C119, Isolated as Coral Reef Microbiota.</title>
        <authorList>
            <person name="Al-saari N."/>
            <person name="Meirelles P.M."/>
            <person name="Mino S."/>
            <person name="Suda W."/>
            <person name="Oshima K."/>
            <person name="Hattori M."/>
            <person name="Ohkuma M."/>
            <person name="Thompson F.L."/>
            <person name="Gomez-Gil B."/>
            <person name="Sawabe T."/>
            <person name="Sawabe T."/>
        </authorList>
    </citation>
    <scope>NUCLEOTIDE SEQUENCE [LARGE SCALE GENOMIC DNA]</scope>
    <source>
        <strain evidence="2 3">JCM 19237</strain>
    </source>
</reference>
<dbReference type="eggNOG" id="COG2304">
    <property type="taxonomic scope" value="Bacteria"/>
</dbReference>
<organism evidence="2 3">
    <name type="scientific">Photobacterium aphoticum</name>
    <dbReference type="NCBI Taxonomy" id="754436"/>
    <lineage>
        <taxon>Bacteria</taxon>
        <taxon>Pseudomonadati</taxon>
        <taxon>Pseudomonadota</taxon>
        <taxon>Gammaproteobacteria</taxon>
        <taxon>Vibrionales</taxon>
        <taxon>Vibrionaceae</taxon>
        <taxon>Photobacterium</taxon>
    </lineage>
</organism>
<feature type="transmembrane region" description="Helical" evidence="1">
    <location>
        <begin position="73"/>
        <end position="96"/>
    </location>
</feature>
<evidence type="ECO:0000313" key="2">
    <source>
        <dbReference type="EMBL" id="GAL03895.1"/>
    </source>
</evidence>
<accession>A0A090QL75</accession>
<keyword evidence="1" id="KW-0472">Membrane</keyword>
<name>A0A090QL75_9GAMM</name>
<keyword evidence="1" id="KW-1133">Transmembrane helix</keyword>
<dbReference type="EMBL" id="BBMN01000003">
    <property type="protein sequence ID" value="GAL03895.1"/>
    <property type="molecule type" value="Genomic_DNA"/>
</dbReference>
<gene>
    <name evidence="2" type="ORF">JCM19237_2046</name>
</gene>
<dbReference type="Proteomes" id="UP000029227">
    <property type="component" value="Unassembled WGS sequence"/>
</dbReference>
<evidence type="ECO:0000256" key="1">
    <source>
        <dbReference type="SAM" id="Phobius"/>
    </source>
</evidence>
<feature type="transmembrane region" description="Helical" evidence="1">
    <location>
        <begin position="49"/>
        <end position="66"/>
    </location>
</feature>
<dbReference type="STRING" id="754436.JCM19237_2046"/>
<comment type="caution">
    <text evidence="2">The sequence shown here is derived from an EMBL/GenBank/DDBJ whole genome shotgun (WGS) entry which is preliminary data.</text>
</comment>
<evidence type="ECO:0000313" key="3">
    <source>
        <dbReference type="Proteomes" id="UP000029227"/>
    </source>
</evidence>